<reference evidence="5 6" key="2">
    <citation type="submission" date="2019-01" db="EMBL/GenBank/DDBJ databases">
        <title>The decoding of complex shrimp genome reveals the adaptation for benthos swimmer, frequently molting mechanism and breeding impact on genome.</title>
        <authorList>
            <person name="Sun Y."/>
            <person name="Gao Y."/>
            <person name="Yu Y."/>
        </authorList>
    </citation>
    <scope>NUCLEOTIDE SEQUENCE [LARGE SCALE GENOMIC DNA]</scope>
    <source>
        <tissue evidence="5">Muscle</tissue>
    </source>
</reference>
<keyword evidence="1" id="KW-1015">Disulfide bond</keyword>
<protein>
    <recommendedName>
        <fullName evidence="4">CUB domain-containing protein</fullName>
    </recommendedName>
</protein>
<proteinExistence type="predicted"/>
<dbReference type="AlphaFoldDB" id="A0A3R7NXX2"/>
<evidence type="ECO:0000256" key="3">
    <source>
        <dbReference type="SAM" id="MobiDB-lite"/>
    </source>
</evidence>
<dbReference type="EMBL" id="QCYY01002519">
    <property type="protein sequence ID" value="ROT69777.1"/>
    <property type="molecule type" value="Genomic_DNA"/>
</dbReference>
<evidence type="ECO:0000259" key="4">
    <source>
        <dbReference type="PROSITE" id="PS01180"/>
    </source>
</evidence>
<name>A0A3R7NXX2_PENVA</name>
<feature type="compositionally biased region" description="Polar residues" evidence="3">
    <location>
        <begin position="149"/>
        <end position="160"/>
    </location>
</feature>
<comment type="caution">
    <text evidence="2">Lacks conserved residue(s) required for the propagation of feature annotation.</text>
</comment>
<feature type="region of interest" description="Disordered" evidence="3">
    <location>
        <begin position="35"/>
        <end position="168"/>
    </location>
</feature>
<dbReference type="SUPFAM" id="SSF49854">
    <property type="entry name" value="Spermadhesin, CUB domain"/>
    <property type="match status" value="1"/>
</dbReference>
<gene>
    <name evidence="5" type="ORF">C7M84_011992</name>
</gene>
<dbReference type="InterPro" id="IPR000859">
    <property type="entry name" value="CUB_dom"/>
</dbReference>
<organism evidence="5 6">
    <name type="scientific">Penaeus vannamei</name>
    <name type="common">Whiteleg shrimp</name>
    <name type="synonym">Litopenaeus vannamei</name>
    <dbReference type="NCBI Taxonomy" id="6689"/>
    <lineage>
        <taxon>Eukaryota</taxon>
        <taxon>Metazoa</taxon>
        <taxon>Ecdysozoa</taxon>
        <taxon>Arthropoda</taxon>
        <taxon>Crustacea</taxon>
        <taxon>Multicrustacea</taxon>
        <taxon>Malacostraca</taxon>
        <taxon>Eumalacostraca</taxon>
        <taxon>Eucarida</taxon>
        <taxon>Decapoda</taxon>
        <taxon>Dendrobranchiata</taxon>
        <taxon>Penaeoidea</taxon>
        <taxon>Penaeidae</taxon>
        <taxon>Penaeus</taxon>
    </lineage>
</organism>
<reference evidence="5 6" key="1">
    <citation type="submission" date="2018-04" db="EMBL/GenBank/DDBJ databases">
        <authorList>
            <person name="Zhang X."/>
            <person name="Yuan J."/>
            <person name="Li F."/>
            <person name="Xiang J."/>
        </authorList>
    </citation>
    <scope>NUCLEOTIDE SEQUENCE [LARGE SCALE GENOMIC DNA]</scope>
    <source>
        <tissue evidence="5">Muscle</tissue>
    </source>
</reference>
<feature type="compositionally biased region" description="Acidic residues" evidence="3">
    <location>
        <begin position="324"/>
        <end position="347"/>
    </location>
</feature>
<dbReference type="OrthoDB" id="6362840at2759"/>
<evidence type="ECO:0000256" key="1">
    <source>
        <dbReference type="ARBA" id="ARBA00023157"/>
    </source>
</evidence>
<comment type="caution">
    <text evidence="5">The sequence shown here is derived from an EMBL/GenBank/DDBJ whole genome shotgun (WGS) entry which is preliminary data.</text>
</comment>
<dbReference type="PROSITE" id="PS01180">
    <property type="entry name" value="CUB"/>
    <property type="match status" value="1"/>
</dbReference>
<dbReference type="Proteomes" id="UP000283509">
    <property type="component" value="Unassembled WGS sequence"/>
</dbReference>
<accession>A0A3R7NXX2</accession>
<evidence type="ECO:0000313" key="5">
    <source>
        <dbReference type="EMBL" id="ROT69777.1"/>
    </source>
</evidence>
<dbReference type="InterPro" id="IPR035914">
    <property type="entry name" value="Sperma_CUB_dom_sf"/>
</dbReference>
<feature type="region of interest" description="Disordered" evidence="3">
    <location>
        <begin position="310"/>
        <end position="351"/>
    </location>
</feature>
<feature type="compositionally biased region" description="Basic and acidic residues" evidence="3">
    <location>
        <begin position="313"/>
        <end position="323"/>
    </location>
</feature>
<evidence type="ECO:0000256" key="2">
    <source>
        <dbReference type="PROSITE-ProRule" id="PRU00059"/>
    </source>
</evidence>
<keyword evidence="6" id="KW-1185">Reference proteome</keyword>
<sequence>MVDSPTSFIGFVNRMGVAAGKAGCTTACLATWEVSPSQTKDSLDSPPKAQKDPTWDSPPKAQGITLDSPPKGPQDSLGCPNSPDAPRNSPTGDSLDSPKAPKITWIAPQSPKDSLIAPQRTIPGLLDSPPNPKDSPGIAPKAPEDLPGTPQSPKGHTWNSPPSPQEASCAVYPGGHTRQILSHGEGAVVRGRLAQRSAQLALPTPTKQASHSRSEIIRGRERKIFRSLTMKESAVVVAVLVTLQLASCGALGGYPGTFYQMMLRLNKGHKNLVKNARTVSSPNQLWAILDPPAALGSLWNEPLNSNRIVRSAQFDDREERQLDGEPEESTDAPEEEAGTEAPEDATEAPELCGGELPTLLETGEVREDKLLINTTVETPGYGGDGYPADIECIWNVNMESGCAMGFLTWRIYSGYIRPSRGCSEDFVEIGFDGSYTQKHCETVNDLSGAKLWSNPLNTDRSLNIRFLAGPREDGSGAKGISIHIKGYCSTYSDDGGRSLLARSRDDQPYSFRCPFLSREKELEAVDALREKGR</sequence>
<feature type="domain" description="CUB" evidence="4">
    <location>
        <begin position="352"/>
        <end position="494"/>
    </location>
</feature>
<evidence type="ECO:0000313" key="6">
    <source>
        <dbReference type="Proteomes" id="UP000283509"/>
    </source>
</evidence>